<evidence type="ECO:0000256" key="1">
    <source>
        <dbReference type="SAM" id="MobiDB-lite"/>
    </source>
</evidence>
<evidence type="ECO:0000313" key="3">
    <source>
        <dbReference type="Proteomes" id="UP000887564"/>
    </source>
</evidence>
<feature type="compositionally biased region" description="Polar residues" evidence="1">
    <location>
        <begin position="1"/>
        <end position="14"/>
    </location>
</feature>
<dbReference type="InterPro" id="IPR022194">
    <property type="entry name" value="DUF3719"/>
</dbReference>
<dbReference type="WBParaSite" id="PEQ_0000546601-mRNA-1">
    <property type="protein sequence ID" value="PEQ_0000546601-mRNA-1"/>
    <property type="gene ID" value="PEQ_0000546601"/>
</dbReference>
<protein>
    <submittedName>
        <fullName evidence="4">DUF3719 domain-containing protein</fullName>
    </submittedName>
</protein>
<evidence type="ECO:0000313" key="4">
    <source>
        <dbReference type="WBParaSite" id="PEQ_0000546601-mRNA-1"/>
    </source>
</evidence>
<dbReference type="AlphaFoldDB" id="A0A914RFV1"/>
<reference evidence="4" key="1">
    <citation type="submission" date="2022-11" db="UniProtKB">
        <authorList>
            <consortium name="WormBaseParasite"/>
        </authorList>
    </citation>
    <scope>IDENTIFICATION</scope>
</reference>
<keyword evidence="3" id="KW-1185">Reference proteome</keyword>
<dbReference type="Proteomes" id="UP000887564">
    <property type="component" value="Unplaced"/>
</dbReference>
<proteinExistence type="predicted"/>
<feature type="region of interest" description="Disordered" evidence="1">
    <location>
        <begin position="1"/>
        <end position="20"/>
    </location>
</feature>
<dbReference type="Pfam" id="PF12516">
    <property type="entry name" value="DUF3719"/>
    <property type="match status" value="1"/>
</dbReference>
<sequence>MHSMDHMSTWSNIDKSSRPTIPHEDFIAKVERCIYENEPMSDEEVENECRLWAQRFPHLRLYSFRYPYQKIYPEKYFFFIIIGKGIDHKSADNDAETLRMAIARKLVKNYLWNSVS</sequence>
<name>A0A914RFV1_PAREQ</name>
<organism evidence="3 4">
    <name type="scientific">Parascaris equorum</name>
    <name type="common">Equine roundworm</name>
    <dbReference type="NCBI Taxonomy" id="6256"/>
    <lineage>
        <taxon>Eukaryota</taxon>
        <taxon>Metazoa</taxon>
        <taxon>Ecdysozoa</taxon>
        <taxon>Nematoda</taxon>
        <taxon>Chromadorea</taxon>
        <taxon>Rhabditida</taxon>
        <taxon>Spirurina</taxon>
        <taxon>Ascaridomorpha</taxon>
        <taxon>Ascaridoidea</taxon>
        <taxon>Ascarididae</taxon>
        <taxon>Parascaris</taxon>
    </lineage>
</organism>
<feature type="domain" description="DUF3719" evidence="2">
    <location>
        <begin position="40"/>
        <end position="62"/>
    </location>
</feature>
<evidence type="ECO:0000259" key="2">
    <source>
        <dbReference type="Pfam" id="PF12516"/>
    </source>
</evidence>
<accession>A0A914RFV1</accession>